<evidence type="ECO:0000313" key="2">
    <source>
        <dbReference type="Ensembl" id="ENSBTAP00000086976.1"/>
    </source>
</evidence>
<dbReference type="Gene3D" id="3.10.350.10">
    <property type="entry name" value="LysM domain"/>
    <property type="match status" value="1"/>
</dbReference>
<feature type="compositionally biased region" description="Basic and acidic residues" evidence="1">
    <location>
        <begin position="283"/>
        <end position="292"/>
    </location>
</feature>
<dbReference type="PANTHER" id="PTHR20932">
    <property type="entry name" value="LYSM AND PUTATIVE PEPTIDOGLYCAN-BINDING DOMAIN-CONTAINING PROTEIN"/>
    <property type="match status" value="1"/>
</dbReference>
<feature type="region of interest" description="Disordered" evidence="1">
    <location>
        <begin position="339"/>
        <end position="396"/>
    </location>
</feature>
<name>A0AAA9SKU2_BOVIN</name>
<dbReference type="InterPro" id="IPR045030">
    <property type="entry name" value="LYSM1-4"/>
</dbReference>
<dbReference type="Ensembl" id="ENSBTAT00000096736.2">
    <property type="protein sequence ID" value="ENSBTAP00000086976.1"/>
    <property type="gene ID" value="ENSBTAG00000020395.8"/>
</dbReference>
<protein>
    <submittedName>
        <fullName evidence="2">LysM domain containing 1</fullName>
    </submittedName>
</protein>
<dbReference type="PANTHER" id="PTHR20932:SF2">
    <property type="entry name" value="AND PUTATIVE PEPTIDOGLYCAN-BINDING DOMAIN-CONTAINING PROTEIN 1-RELATED"/>
    <property type="match status" value="1"/>
</dbReference>
<feature type="region of interest" description="Disordered" evidence="1">
    <location>
        <begin position="268"/>
        <end position="324"/>
    </location>
</feature>
<evidence type="ECO:0000313" key="3">
    <source>
        <dbReference type="Proteomes" id="UP000009136"/>
    </source>
</evidence>
<reference evidence="2" key="3">
    <citation type="submission" date="2025-09" db="UniProtKB">
        <authorList>
            <consortium name="Ensembl"/>
        </authorList>
    </citation>
    <scope>IDENTIFICATION</scope>
    <source>
        <strain evidence="2">Hereford</strain>
    </source>
</reference>
<reference evidence="2" key="2">
    <citation type="submission" date="2025-08" db="UniProtKB">
        <authorList>
            <consortium name="Ensembl"/>
        </authorList>
    </citation>
    <scope>IDENTIFICATION</scope>
    <source>
        <strain evidence="2">Hereford</strain>
    </source>
</reference>
<accession>A0AAA9SKU2</accession>
<evidence type="ECO:0000256" key="1">
    <source>
        <dbReference type="SAM" id="MobiDB-lite"/>
    </source>
</evidence>
<feature type="compositionally biased region" description="Acidic residues" evidence="1">
    <location>
        <begin position="269"/>
        <end position="278"/>
    </location>
</feature>
<dbReference type="Proteomes" id="UP000009136">
    <property type="component" value="Chromosome 3"/>
</dbReference>
<sequence>RRGLKGNRPWENTHQSPPPLVFWFSPPRPPVVATATKQLLYSLQRAGEAASDALLSAYFEHIELTPIVSFPLERHQDCESQKSKTLSSRLRHSFQATVAGVGRLRSFRSLSGWPPDFRGCGSTNALRDPGSQLLAGRGGLHFLWFPVTSPARGLLGNEVFFSKSLPPGWIQALSSWQTRGVWNDKNLDVEPEFEGVTDLVWRIPLRISEGERVLQTLAIVTPFACSHSPHRMEQIKRANRLYTNDSIFLKKTLYIPILTEPRDLFNGLDSEEEKDGEEAVQPSKDEVRPHSAERKKRERGLGHANGEPLPTAGQEPARHDLSASDFLKKLDSQISLSKKAAAQKLKKGESGIPGEDSSLHLSSPRMQQRAVLGPVPLTQTSRTRTLRDQEDEIFKL</sequence>
<organism evidence="2 3">
    <name type="scientific">Bos taurus</name>
    <name type="common">Bovine</name>
    <dbReference type="NCBI Taxonomy" id="9913"/>
    <lineage>
        <taxon>Eukaryota</taxon>
        <taxon>Metazoa</taxon>
        <taxon>Chordata</taxon>
        <taxon>Craniata</taxon>
        <taxon>Vertebrata</taxon>
        <taxon>Euteleostomi</taxon>
        <taxon>Mammalia</taxon>
        <taxon>Eutheria</taxon>
        <taxon>Laurasiatheria</taxon>
        <taxon>Artiodactyla</taxon>
        <taxon>Ruminantia</taxon>
        <taxon>Pecora</taxon>
        <taxon>Bovidae</taxon>
        <taxon>Bovinae</taxon>
        <taxon>Bos</taxon>
    </lineage>
</organism>
<reference evidence="2" key="1">
    <citation type="submission" date="2018-03" db="EMBL/GenBank/DDBJ databases">
        <title>ARS-UCD1.2.</title>
        <authorList>
            <person name="Rosen B.D."/>
            <person name="Bickhart D.M."/>
            <person name="Koren S."/>
            <person name="Schnabel R.D."/>
            <person name="Hall R."/>
            <person name="Zimin A."/>
            <person name="Dreischer C."/>
            <person name="Schultheiss S."/>
            <person name="Schroeder S.G."/>
            <person name="Elsik C.G."/>
            <person name="Couldrey C."/>
            <person name="Liu G.E."/>
            <person name="Van Tassell C.P."/>
            <person name="Phillippy A.M."/>
            <person name="Smith T.P.L."/>
            <person name="Medrano J.F."/>
        </authorList>
    </citation>
    <scope>NUCLEOTIDE SEQUENCE [LARGE SCALE GENOMIC DNA]</scope>
    <source>
        <strain evidence="2">Hereford</strain>
    </source>
</reference>
<dbReference type="AlphaFoldDB" id="A0AAA9SKU2"/>
<proteinExistence type="predicted"/>
<keyword evidence="3" id="KW-1185">Reference proteome</keyword>
<dbReference type="InterPro" id="IPR036779">
    <property type="entry name" value="LysM_dom_sf"/>
</dbReference>
<dbReference type="GeneTree" id="ENSGT00940000160002"/>
<feature type="compositionally biased region" description="Basic and acidic residues" evidence="1">
    <location>
        <begin position="385"/>
        <end position="396"/>
    </location>
</feature>